<evidence type="ECO:0000256" key="8">
    <source>
        <dbReference type="ARBA" id="ARBA00022833"/>
    </source>
</evidence>
<evidence type="ECO:0000256" key="10">
    <source>
        <dbReference type="PROSITE-ProRule" id="PRU00091"/>
    </source>
</evidence>
<keyword evidence="5" id="KW-0479">Metal-binding</keyword>
<feature type="compositionally biased region" description="Polar residues" evidence="11">
    <location>
        <begin position="914"/>
        <end position="926"/>
    </location>
</feature>
<proteinExistence type="predicted"/>
<dbReference type="CDD" id="cd15729">
    <property type="entry name" value="FYVE_endofin"/>
    <property type="match status" value="1"/>
</dbReference>
<dbReference type="FunFam" id="3.30.1360.220:FF:000001">
    <property type="entry name" value="Zinc finger, FYVE domain-containing 9a"/>
    <property type="match status" value="1"/>
</dbReference>
<dbReference type="SMART" id="SM01421">
    <property type="entry name" value="DUF3480"/>
    <property type="match status" value="1"/>
</dbReference>
<dbReference type="OMA" id="ANETMSP"/>
<keyword evidence="3" id="KW-0963">Cytoplasm</keyword>
<feature type="region of interest" description="Disordered" evidence="11">
    <location>
        <begin position="388"/>
        <end position="420"/>
    </location>
</feature>
<dbReference type="FunFam" id="3.30.500.40:FF:000001">
    <property type="entry name" value="Zinc finger, FYVE domain-containing 9a"/>
    <property type="match status" value="1"/>
</dbReference>
<evidence type="ECO:0000256" key="6">
    <source>
        <dbReference type="ARBA" id="ARBA00022753"/>
    </source>
</evidence>
<dbReference type="RefSeq" id="XP_038066296.1">
    <property type="nucleotide sequence ID" value="XM_038210368.1"/>
</dbReference>
<dbReference type="Gene3D" id="3.30.500.40">
    <property type="match status" value="1"/>
</dbReference>
<feature type="compositionally biased region" description="Polar residues" evidence="11">
    <location>
        <begin position="536"/>
        <end position="549"/>
    </location>
</feature>
<dbReference type="Pfam" id="PF01363">
    <property type="entry name" value="FYVE"/>
    <property type="match status" value="1"/>
</dbReference>
<evidence type="ECO:0000256" key="4">
    <source>
        <dbReference type="ARBA" id="ARBA00022553"/>
    </source>
</evidence>
<dbReference type="Proteomes" id="UP000887568">
    <property type="component" value="Unplaced"/>
</dbReference>
<evidence type="ECO:0000256" key="9">
    <source>
        <dbReference type="ARBA" id="ARBA00023136"/>
    </source>
</evidence>
<dbReference type="InterPro" id="IPR013083">
    <property type="entry name" value="Znf_RING/FYVE/PHD"/>
</dbReference>
<dbReference type="SUPFAM" id="SSF57903">
    <property type="entry name" value="FYVE/PHD zinc finger"/>
    <property type="match status" value="1"/>
</dbReference>
<feature type="region of interest" description="Disordered" evidence="11">
    <location>
        <begin position="31"/>
        <end position="86"/>
    </location>
</feature>
<evidence type="ECO:0000256" key="7">
    <source>
        <dbReference type="ARBA" id="ARBA00022771"/>
    </source>
</evidence>
<dbReference type="Gene3D" id="3.30.1360.220">
    <property type="entry name" value="Domain of unknown function (DUF3480), N-terminal subdomain"/>
    <property type="match status" value="1"/>
</dbReference>
<keyword evidence="4" id="KW-0597">Phosphoprotein</keyword>
<dbReference type="InterPro" id="IPR022557">
    <property type="entry name" value="SARA-like_C"/>
</dbReference>
<reference evidence="13" key="1">
    <citation type="submission" date="2022-11" db="UniProtKB">
        <authorList>
            <consortium name="EnsemblMetazoa"/>
        </authorList>
    </citation>
    <scope>IDENTIFICATION</scope>
</reference>
<dbReference type="OrthoDB" id="5872154at2759"/>
<dbReference type="GO" id="GO:0005829">
    <property type="term" value="C:cytosol"/>
    <property type="evidence" value="ECO:0007669"/>
    <property type="project" value="UniProtKB-ARBA"/>
</dbReference>
<feature type="region of interest" description="Disordered" evidence="11">
    <location>
        <begin position="587"/>
        <end position="676"/>
    </location>
</feature>
<keyword evidence="14" id="KW-1185">Reference proteome</keyword>
<feature type="region of interest" description="Disordered" evidence="11">
    <location>
        <begin position="882"/>
        <end position="953"/>
    </location>
</feature>
<feature type="domain" description="FYVE-type" evidence="12">
    <location>
        <begin position="810"/>
        <end position="869"/>
    </location>
</feature>
<dbReference type="EnsemblMetazoa" id="XM_038210367.1">
    <property type="protein sequence ID" value="XP_038066295.1"/>
    <property type="gene ID" value="LOC119736358"/>
</dbReference>
<evidence type="ECO:0000256" key="11">
    <source>
        <dbReference type="SAM" id="MobiDB-lite"/>
    </source>
</evidence>
<dbReference type="Pfam" id="PF11979">
    <property type="entry name" value="SARA_C"/>
    <property type="match status" value="1"/>
</dbReference>
<feature type="compositionally biased region" description="Basic and acidic residues" evidence="11">
    <location>
        <begin position="927"/>
        <end position="937"/>
    </location>
</feature>
<feature type="compositionally biased region" description="Low complexity" evidence="11">
    <location>
        <begin position="68"/>
        <end position="78"/>
    </location>
</feature>
<comment type="subcellular location">
    <subcellularLocation>
        <location evidence="2">Cytoplasm</location>
    </subcellularLocation>
    <subcellularLocation>
        <location evidence="1">Early endosome membrane</location>
    </subcellularLocation>
</comment>
<feature type="compositionally biased region" description="Polar residues" evidence="11">
    <location>
        <begin position="481"/>
        <end position="493"/>
    </location>
</feature>
<feature type="compositionally biased region" description="Polar residues" evidence="11">
    <location>
        <begin position="39"/>
        <end position="67"/>
    </location>
</feature>
<feature type="compositionally biased region" description="Polar residues" evidence="11">
    <location>
        <begin position="150"/>
        <end position="171"/>
    </location>
</feature>
<dbReference type="InterPro" id="IPR011011">
    <property type="entry name" value="Znf_FYVE_PHD"/>
</dbReference>
<dbReference type="GO" id="GO:0008270">
    <property type="term" value="F:zinc ion binding"/>
    <property type="evidence" value="ECO:0007669"/>
    <property type="project" value="UniProtKB-KW"/>
</dbReference>
<evidence type="ECO:0000256" key="1">
    <source>
        <dbReference type="ARBA" id="ARBA00004146"/>
    </source>
</evidence>
<keyword evidence="6" id="KW-0967">Endosome</keyword>
<feature type="compositionally biased region" description="Polar residues" evidence="11">
    <location>
        <begin position="630"/>
        <end position="646"/>
    </location>
</feature>
<feature type="region of interest" description="Disordered" evidence="11">
    <location>
        <begin position="528"/>
        <end position="549"/>
    </location>
</feature>
<dbReference type="RefSeq" id="XP_038066295.1">
    <property type="nucleotide sequence ID" value="XM_038210367.1"/>
</dbReference>
<evidence type="ECO:0000256" key="5">
    <source>
        <dbReference type="ARBA" id="ARBA00022723"/>
    </source>
</evidence>
<feature type="compositionally biased region" description="Polar residues" evidence="11">
    <location>
        <begin position="206"/>
        <end position="215"/>
    </location>
</feature>
<dbReference type="PROSITE" id="PS50178">
    <property type="entry name" value="ZF_FYVE"/>
    <property type="match status" value="1"/>
</dbReference>
<dbReference type="GO" id="GO:0031901">
    <property type="term" value="C:early endosome membrane"/>
    <property type="evidence" value="ECO:0007669"/>
    <property type="project" value="UniProtKB-SubCell"/>
</dbReference>
<protein>
    <recommendedName>
        <fullName evidence="12">FYVE-type domain-containing protein</fullName>
    </recommendedName>
</protein>
<feature type="region of interest" description="Disordered" evidence="11">
    <location>
        <begin position="766"/>
        <end position="785"/>
    </location>
</feature>
<dbReference type="PANTHER" id="PTHR46319:SF3">
    <property type="entry name" value="ZINC FINGER FYVE DOMAIN-CONTAINING PROTEIN"/>
    <property type="match status" value="1"/>
</dbReference>
<evidence type="ECO:0000313" key="13">
    <source>
        <dbReference type="EnsemblMetazoa" id="XP_038066296.1"/>
    </source>
</evidence>
<keyword evidence="9" id="KW-0472">Membrane</keyword>
<feature type="compositionally biased region" description="Polar residues" evidence="11">
    <location>
        <begin position="341"/>
        <end position="352"/>
    </location>
</feature>
<keyword evidence="7 10" id="KW-0863">Zinc-finger</keyword>
<evidence type="ECO:0000256" key="3">
    <source>
        <dbReference type="ARBA" id="ARBA00022490"/>
    </source>
</evidence>
<feature type="compositionally biased region" description="Basic and acidic residues" evidence="11">
    <location>
        <begin position="264"/>
        <end position="284"/>
    </location>
</feature>
<keyword evidence="8" id="KW-0862">Zinc</keyword>
<dbReference type="SMART" id="SM00064">
    <property type="entry name" value="FYVE"/>
    <property type="match status" value="1"/>
</dbReference>
<feature type="compositionally biased region" description="Polar residues" evidence="11">
    <location>
        <begin position="607"/>
        <end position="617"/>
    </location>
</feature>
<evidence type="ECO:0000313" key="14">
    <source>
        <dbReference type="Proteomes" id="UP000887568"/>
    </source>
</evidence>
<feature type="region of interest" description="Disordered" evidence="11">
    <location>
        <begin position="327"/>
        <end position="358"/>
    </location>
</feature>
<sequence>MDSFMAAASDLDSILDQFEQNEDSTFVMQPEPVPIGKPTLQTYRTPNSTQVVNGGNGYRTSQETGGYSSVDNSSLSSSQTTVQHEPNSTDFLLDLSEADFAPAAPQTLSLNSLGITSDSYQPASTYAVQSVVSAPNQSTSLDGGNPGVPTHTSRTDYSGEPLSQTNETVTSPTPPVSSAWVVGGIPSTADTGSLMPSVAEPHVLGNSDQVRSGSPSHGFPSATVSFGNTDAKGAQPSAVSQPSQNETGRGTPPVSGNSLSMDQSPRKEGDIQKESDVSTEKQDPKSGATESNESEVKPLSTALIPAPLRPELMHEYVKQGARPKIITNLKTPDSPVKAVNETATTPSKSNKGVGQPKPTVGFGNIASVKVTDADLEALEKEVGIMPMQDKGKPVTQPVHQPQGKPGHLNIDDLSVPGDRVSPVSKLLNEQYTKSRHQEPALQQGNELAGLDPFFSQNGSTSRPDALVSAVPSTHLLDASPVPQSGISPTNPSLTAIPADPSPQSSTKETALPNDVLSKNAKNLLRNNQALPGRQPYGSSQVEDPSTQINNSNSQIRASKIPVSGGQVLTTSQADLQGVPPAVSAIAGTQGVQPRPQPDISSLDPIPKSNTNANQQRNLAYPAGFPAPTPGTRSSTDQRQPQGTAPTPSFLPADPPSYQDVRNAMGSETERRSDGLRQGLSLNFDQAGPRKVAHALPPSPIVEDIRGRDDAFGAPVQNSTSENLHPTRVDITQQQSFQPPPQVQQPPADVNPPALVAAPNVVAQNNLFPDNDSITPSNETDSEEGEFSRRVMDYSEGVMQLGAVAPVWVPDAEALNCMNCQQKFTFRKRRHHCRACGKVFCAKCCSMRLKLKYMESKEARVCISCLNVILRAQALQRTQVENNPVAEPIPPPSQDPDNLSNISNTSESLAAGNIGNRSSLRRPSSDGSRPKETRKVRFSDGLNPGVEQPTQDAVVMGGPTPVGIEVGGVPPYAIEGRPRGLGDASASSLIPGNEEGLPPVIVASDARGEFSVRPNPNADELIQEMKNASALPVVFALNRNLLVRTKILDLNCCVNRTCWCFSTKGMATVGQDEIVIVLECLPDEKAIPKDIFHHLQSLYEQASRGTTVSHMGHSLFSQSFLGGREHGGFLYLRPSFQCLAKLLLPEPPYLFAILLQKWETPWAKVFPLRLLLRLGAEFRYYPCPLMSVRFRKPVFGEIGHTIMNLLADFKNYQYKLPVIPGIVIHMQDRETLIQIPRNRYNEVMKVVNNSNEHVMAIAANFSSESDSHLVCIQNDEGTYHTQAISIQNKPRKVTGASFVVFNGALKTTSGLTAKSSIVEDGLMIQILPETMAALRQALRDMLDLPIPCGALQAEQPDETVTVKWVDDDKTINMGVVSPIDRRSLEGVDSIRIHNGTDFRGRSHSLRWTEVFFLESNESPVDLSRLAEMLSSAFCVAMTGQLDELKEAGMVMLALRVTVDSDNVGYEAGSKGEVLPPVYMNELDNELIPVLHNAVSQHEGGPVVMELVFYIID</sequence>
<feature type="compositionally biased region" description="Polar residues" evidence="11">
    <location>
        <begin position="894"/>
        <end position="907"/>
    </location>
</feature>
<dbReference type="EnsemblMetazoa" id="XM_038210368.1">
    <property type="protein sequence ID" value="XP_038066296.1"/>
    <property type="gene ID" value="LOC119736358"/>
</dbReference>
<dbReference type="FunFam" id="3.30.40.10:FF:000084">
    <property type="entry name" value="Zinc finger, FYVE domain-containing 9b"/>
    <property type="match status" value="1"/>
</dbReference>
<dbReference type="GeneID" id="119736358"/>
<dbReference type="GO" id="GO:0016197">
    <property type="term" value="P:endosomal transport"/>
    <property type="evidence" value="ECO:0007669"/>
    <property type="project" value="TreeGrafter"/>
</dbReference>
<evidence type="ECO:0000256" key="2">
    <source>
        <dbReference type="ARBA" id="ARBA00004496"/>
    </source>
</evidence>
<feature type="region of interest" description="Disordered" evidence="11">
    <location>
        <begin position="476"/>
        <end position="514"/>
    </location>
</feature>
<dbReference type="Gene3D" id="3.30.40.10">
    <property type="entry name" value="Zinc/RING finger domain, C3HC4 (zinc finger)"/>
    <property type="match status" value="1"/>
</dbReference>
<feature type="compositionally biased region" description="Polar residues" evidence="11">
    <location>
        <begin position="237"/>
        <end position="263"/>
    </location>
</feature>
<evidence type="ECO:0000259" key="12">
    <source>
        <dbReference type="PROSITE" id="PS50178"/>
    </source>
</evidence>
<name>A0A914ASG0_PATMI</name>
<feature type="region of interest" description="Disordered" evidence="11">
    <location>
        <begin position="135"/>
        <end position="305"/>
    </location>
</feature>
<organism evidence="13 14">
    <name type="scientific">Patiria miniata</name>
    <name type="common">Bat star</name>
    <name type="synonym">Asterina miniata</name>
    <dbReference type="NCBI Taxonomy" id="46514"/>
    <lineage>
        <taxon>Eukaryota</taxon>
        <taxon>Metazoa</taxon>
        <taxon>Echinodermata</taxon>
        <taxon>Eleutherozoa</taxon>
        <taxon>Asterozoa</taxon>
        <taxon>Asteroidea</taxon>
        <taxon>Valvatacea</taxon>
        <taxon>Valvatida</taxon>
        <taxon>Asterinidae</taxon>
        <taxon>Patiria</taxon>
    </lineage>
</organism>
<dbReference type="PANTHER" id="PTHR46319">
    <property type="entry name" value="ZINC FINGER FYVE DOMAIN-CONTAINING PROTEIN"/>
    <property type="match status" value="1"/>
</dbReference>
<dbReference type="InterPro" id="IPR017455">
    <property type="entry name" value="Znf_FYVE-rel"/>
</dbReference>
<dbReference type="GO" id="GO:0005545">
    <property type="term" value="F:1-phosphatidylinositol binding"/>
    <property type="evidence" value="ECO:0007669"/>
    <property type="project" value="UniProtKB-ARBA"/>
</dbReference>
<accession>A0A914ASG0</accession>
<dbReference type="InterPro" id="IPR000306">
    <property type="entry name" value="Znf_FYVE"/>
</dbReference>